<dbReference type="AlphaFoldDB" id="A0A8J1MZQ3"/>
<dbReference type="GeneID" id="121403142"/>
<dbReference type="Proteomes" id="UP000186698">
    <property type="component" value="Chromosome 4L"/>
</dbReference>
<sequence length="213" mass="23925">MPDDVTVSGNLENNTLYHSTKRQQESNMWSFKVFMFVLFIIQFNNVHLFKTSNDFKNSVTENQTSQPQSEFAFSVTEEPEYESLDEMIQAVKAKIQPSHQTTSPSVATTTAHESAAESEEYSYGGLDIMTITIFIVLSVAAVILIMWLIIKNCCMKKKEHDVERQMDDMASVFSMIGGTIIIISEISNEPRKTTIITYGGQNTAPNKDEGTTP</sequence>
<dbReference type="KEGG" id="xla:121403142"/>
<reference evidence="3" key="1">
    <citation type="submission" date="2025-08" db="UniProtKB">
        <authorList>
            <consortium name="RefSeq"/>
        </authorList>
    </citation>
    <scope>IDENTIFICATION</scope>
    <source>
        <strain evidence="3">J_2021</strain>
        <tissue evidence="3">Erythrocytes</tissue>
    </source>
</reference>
<evidence type="ECO:0000256" key="1">
    <source>
        <dbReference type="SAM" id="Phobius"/>
    </source>
</evidence>
<proteinExistence type="predicted"/>
<keyword evidence="1" id="KW-0812">Transmembrane</keyword>
<organism evidence="2 3">
    <name type="scientific">Xenopus laevis</name>
    <name type="common">African clawed frog</name>
    <dbReference type="NCBI Taxonomy" id="8355"/>
    <lineage>
        <taxon>Eukaryota</taxon>
        <taxon>Metazoa</taxon>
        <taxon>Chordata</taxon>
        <taxon>Craniata</taxon>
        <taxon>Vertebrata</taxon>
        <taxon>Euteleostomi</taxon>
        <taxon>Amphibia</taxon>
        <taxon>Batrachia</taxon>
        <taxon>Anura</taxon>
        <taxon>Pipoidea</taxon>
        <taxon>Pipidae</taxon>
        <taxon>Xenopodinae</taxon>
        <taxon>Xenopus</taxon>
        <taxon>Xenopus</taxon>
    </lineage>
</organism>
<accession>A0A8J1MZQ3</accession>
<name>A0A8J1MZQ3_XENLA</name>
<feature type="transmembrane region" description="Helical" evidence="1">
    <location>
        <begin position="29"/>
        <end position="49"/>
    </location>
</feature>
<keyword evidence="2" id="KW-1185">Reference proteome</keyword>
<keyword evidence="1" id="KW-1133">Transmembrane helix</keyword>
<protein>
    <submittedName>
        <fullName evidence="3">Uncharacterized protein LOC121403142</fullName>
    </submittedName>
</protein>
<dbReference type="RefSeq" id="XP_041446966.1">
    <property type="nucleotide sequence ID" value="XM_041591032.1"/>
</dbReference>
<gene>
    <name evidence="3" type="primary">LOC121403142</name>
</gene>
<keyword evidence="1" id="KW-0472">Membrane</keyword>
<evidence type="ECO:0000313" key="2">
    <source>
        <dbReference type="Proteomes" id="UP000186698"/>
    </source>
</evidence>
<evidence type="ECO:0000313" key="3">
    <source>
        <dbReference type="RefSeq" id="XP_041446966.1"/>
    </source>
</evidence>
<feature type="transmembrane region" description="Helical" evidence="1">
    <location>
        <begin position="128"/>
        <end position="150"/>
    </location>
</feature>